<organism evidence="2 3">
    <name type="scientific">Oryza sativa subsp. japonica</name>
    <name type="common">Rice</name>
    <dbReference type="NCBI Taxonomy" id="39947"/>
    <lineage>
        <taxon>Eukaryota</taxon>
        <taxon>Viridiplantae</taxon>
        <taxon>Streptophyta</taxon>
        <taxon>Embryophyta</taxon>
        <taxon>Tracheophyta</taxon>
        <taxon>Spermatophyta</taxon>
        <taxon>Magnoliopsida</taxon>
        <taxon>Liliopsida</taxon>
        <taxon>Poales</taxon>
        <taxon>Poaceae</taxon>
        <taxon>BOP clade</taxon>
        <taxon>Oryzoideae</taxon>
        <taxon>Oryzeae</taxon>
        <taxon>Oryzinae</taxon>
        <taxon>Oryza</taxon>
        <taxon>Oryza sativa</taxon>
    </lineage>
</organism>
<feature type="compositionally biased region" description="Basic residues" evidence="1">
    <location>
        <begin position="44"/>
        <end position="64"/>
    </location>
</feature>
<gene>
    <name evidence="2" type="primary">P0492E07.124</name>
</gene>
<evidence type="ECO:0000313" key="3">
    <source>
        <dbReference type="Proteomes" id="UP000000763"/>
    </source>
</evidence>
<sequence length="226" mass="24240">MDERAREPPPSSSTTSHPRRKGTGATAIAVVIVDLLPAIVGGLRSHRHRRPPHIHGGRVRKPRPSPRSSSTSSHPLREDSGASVLPIFPLCRWRRLPISSSSSVAVTRAKGCAGELLYQAVALDGKPIPGAVAPAHHGRGFHLQAVERRQAEEMGMVYAIAANLLPSTAGATAVTVNLLQSTAIHHHQLCHLHRPAKRERGMEGDRVDRIFDGNGMVPISLNSSGT</sequence>
<feature type="region of interest" description="Disordered" evidence="1">
    <location>
        <begin position="43"/>
        <end position="79"/>
    </location>
</feature>
<evidence type="ECO:0000256" key="1">
    <source>
        <dbReference type="SAM" id="MobiDB-lite"/>
    </source>
</evidence>
<dbReference type="AlphaFoldDB" id="Q8H401"/>
<reference evidence="3" key="1">
    <citation type="journal article" date="2005" name="Nature">
        <title>The map-based sequence of the rice genome.</title>
        <authorList>
            <consortium name="International rice genome sequencing project (IRGSP)"/>
            <person name="Matsumoto T."/>
            <person name="Wu J."/>
            <person name="Kanamori H."/>
            <person name="Katayose Y."/>
            <person name="Fujisawa M."/>
            <person name="Namiki N."/>
            <person name="Mizuno H."/>
            <person name="Yamamoto K."/>
            <person name="Antonio B.A."/>
            <person name="Baba T."/>
            <person name="Sakata K."/>
            <person name="Nagamura Y."/>
            <person name="Aoki H."/>
            <person name="Arikawa K."/>
            <person name="Arita K."/>
            <person name="Bito T."/>
            <person name="Chiden Y."/>
            <person name="Fujitsuka N."/>
            <person name="Fukunaka R."/>
            <person name="Hamada M."/>
            <person name="Harada C."/>
            <person name="Hayashi A."/>
            <person name="Hijishita S."/>
            <person name="Honda M."/>
            <person name="Hosokawa S."/>
            <person name="Ichikawa Y."/>
            <person name="Idonuma A."/>
            <person name="Iijima M."/>
            <person name="Ikeda M."/>
            <person name="Ikeno M."/>
            <person name="Ito K."/>
            <person name="Ito S."/>
            <person name="Ito T."/>
            <person name="Ito Y."/>
            <person name="Ito Y."/>
            <person name="Iwabuchi A."/>
            <person name="Kamiya K."/>
            <person name="Karasawa W."/>
            <person name="Kurita K."/>
            <person name="Katagiri S."/>
            <person name="Kikuta A."/>
            <person name="Kobayashi H."/>
            <person name="Kobayashi N."/>
            <person name="Machita K."/>
            <person name="Maehara T."/>
            <person name="Masukawa M."/>
            <person name="Mizubayashi T."/>
            <person name="Mukai Y."/>
            <person name="Nagasaki H."/>
            <person name="Nagata Y."/>
            <person name="Naito S."/>
            <person name="Nakashima M."/>
            <person name="Nakama Y."/>
            <person name="Nakamichi Y."/>
            <person name="Nakamura M."/>
            <person name="Meguro A."/>
            <person name="Negishi M."/>
            <person name="Ohta I."/>
            <person name="Ohta T."/>
            <person name="Okamoto M."/>
            <person name="Ono N."/>
            <person name="Saji S."/>
            <person name="Sakaguchi M."/>
            <person name="Sakai K."/>
            <person name="Shibata M."/>
            <person name="Shimokawa T."/>
            <person name="Song J."/>
            <person name="Takazaki Y."/>
            <person name="Terasawa K."/>
            <person name="Tsugane M."/>
            <person name="Tsuji K."/>
            <person name="Ueda S."/>
            <person name="Waki K."/>
            <person name="Yamagata H."/>
            <person name="Yamamoto M."/>
            <person name="Yamamoto S."/>
            <person name="Yamane H."/>
            <person name="Yoshiki S."/>
            <person name="Yoshihara R."/>
            <person name="Yukawa K."/>
            <person name="Zhong H."/>
            <person name="Yano M."/>
            <person name="Yuan Q."/>
            <person name="Ouyang S."/>
            <person name="Liu J."/>
            <person name="Jones K.M."/>
            <person name="Gansberger K."/>
            <person name="Moffat K."/>
            <person name="Hill J."/>
            <person name="Bera J."/>
            <person name="Fadrosh D."/>
            <person name="Jin S."/>
            <person name="Johri S."/>
            <person name="Kim M."/>
            <person name="Overton L."/>
            <person name="Reardon M."/>
            <person name="Tsitrin T."/>
            <person name="Vuong H."/>
            <person name="Weaver B."/>
            <person name="Ciecko A."/>
            <person name="Tallon L."/>
            <person name="Jackson J."/>
            <person name="Pai G."/>
            <person name="Aken S.V."/>
            <person name="Utterback T."/>
            <person name="Reidmuller S."/>
            <person name="Feldblyum T."/>
            <person name="Hsiao J."/>
            <person name="Zismann V."/>
            <person name="Iobst S."/>
            <person name="de Vazeille A.R."/>
            <person name="Buell C.R."/>
            <person name="Ying K."/>
            <person name="Li Y."/>
            <person name="Lu T."/>
            <person name="Huang Y."/>
            <person name="Zhao Q."/>
            <person name="Feng Q."/>
            <person name="Zhang L."/>
            <person name="Zhu J."/>
            <person name="Weng Q."/>
            <person name="Mu J."/>
            <person name="Lu Y."/>
            <person name="Fan D."/>
            <person name="Liu Y."/>
            <person name="Guan J."/>
            <person name="Zhang Y."/>
            <person name="Yu S."/>
            <person name="Liu X."/>
            <person name="Zhang Y."/>
            <person name="Hong G."/>
            <person name="Han B."/>
            <person name="Choisne N."/>
            <person name="Demange N."/>
            <person name="Orjeda G."/>
            <person name="Samain S."/>
            <person name="Cattolico L."/>
            <person name="Pelletier E."/>
            <person name="Couloux A."/>
            <person name="Segurens B."/>
            <person name="Wincker P."/>
            <person name="D'Hont A."/>
            <person name="Scarpelli C."/>
            <person name="Weissenbach J."/>
            <person name="Salanoubat M."/>
            <person name="Quetier F."/>
            <person name="Yu Y."/>
            <person name="Kim H.R."/>
            <person name="Rambo T."/>
            <person name="Currie J."/>
            <person name="Collura K."/>
            <person name="Luo M."/>
            <person name="Yang T."/>
            <person name="Ammiraju J.S.S."/>
            <person name="Engler F."/>
            <person name="Soderlund C."/>
            <person name="Wing R.A."/>
            <person name="Palmer L.E."/>
            <person name="de la Bastide M."/>
            <person name="Spiegel L."/>
            <person name="Nascimento L."/>
            <person name="Zutavern T."/>
            <person name="O'Shaughnessy A."/>
            <person name="Dike S."/>
            <person name="Dedhia N."/>
            <person name="Preston R."/>
            <person name="Balija V."/>
            <person name="McCombie W.R."/>
            <person name="Chow T."/>
            <person name="Chen H."/>
            <person name="Chung M."/>
            <person name="Chen C."/>
            <person name="Shaw J."/>
            <person name="Wu H."/>
            <person name="Hsiao K."/>
            <person name="Chao Y."/>
            <person name="Chu M."/>
            <person name="Cheng C."/>
            <person name="Hour A."/>
            <person name="Lee P."/>
            <person name="Lin S."/>
            <person name="Lin Y."/>
            <person name="Liou J."/>
            <person name="Liu S."/>
            <person name="Hsing Y."/>
            <person name="Raghuvanshi S."/>
            <person name="Mohanty A."/>
            <person name="Bharti A.K."/>
            <person name="Gaur A."/>
            <person name="Gupta V."/>
            <person name="Kumar D."/>
            <person name="Ravi V."/>
            <person name="Vij S."/>
            <person name="Kapur A."/>
            <person name="Khurana P."/>
            <person name="Khurana P."/>
            <person name="Khurana J.P."/>
            <person name="Tyagi A.K."/>
            <person name="Gaikwad K."/>
            <person name="Singh A."/>
            <person name="Dalal V."/>
            <person name="Srivastava S."/>
            <person name="Dixit A."/>
            <person name="Pal A.K."/>
            <person name="Ghazi I.A."/>
            <person name="Yadav M."/>
            <person name="Pandit A."/>
            <person name="Bhargava A."/>
            <person name="Sureshbabu K."/>
            <person name="Batra K."/>
            <person name="Sharma T.R."/>
            <person name="Mohapatra T."/>
            <person name="Singh N.K."/>
            <person name="Messing J."/>
            <person name="Nelson A.B."/>
            <person name="Fuks G."/>
            <person name="Kavchok S."/>
            <person name="Keizer G."/>
            <person name="Linton E."/>
            <person name="Llaca V."/>
            <person name="Song R."/>
            <person name="Tanyolac B."/>
            <person name="Young S."/>
            <person name="Ho-Il K."/>
            <person name="Hahn J.H."/>
            <person name="Sangsakoo G."/>
            <person name="Vanavichit A."/>
            <person name="de Mattos Luiz.A.T."/>
            <person name="Zimmer P.D."/>
            <person name="Malone G."/>
            <person name="Dellagostin O."/>
            <person name="de Oliveira A.C."/>
            <person name="Bevan M."/>
            <person name="Bancroft I."/>
            <person name="Minx P."/>
            <person name="Cordum H."/>
            <person name="Wilson R."/>
            <person name="Cheng Z."/>
            <person name="Jin W."/>
            <person name="Jiang J."/>
            <person name="Leong S.A."/>
            <person name="Iwama H."/>
            <person name="Gojobori T."/>
            <person name="Itoh T."/>
            <person name="Niimura Y."/>
            <person name="Fujii Y."/>
            <person name="Habara T."/>
            <person name="Sakai H."/>
            <person name="Sato Y."/>
            <person name="Wilson G."/>
            <person name="Kumar K."/>
            <person name="McCouch S."/>
            <person name="Juretic N."/>
            <person name="Hoen D."/>
            <person name="Wright S."/>
            <person name="Bruskiewich R."/>
            <person name="Bureau T."/>
            <person name="Miyao A."/>
            <person name="Hirochika H."/>
            <person name="Nishikawa T."/>
            <person name="Kadowaki K."/>
            <person name="Sugiura M."/>
            <person name="Burr B."/>
            <person name="Sasaki T."/>
        </authorList>
    </citation>
    <scope>NUCLEOTIDE SEQUENCE [LARGE SCALE GENOMIC DNA]</scope>
    <source>
        <strain evidence="3">cv. Nipponbare</strain>
    </source>
</reference>
<reference evidence="3" key="2">
    <citation type="journal article" date="2008" name="Nucleic Acids Res.">
        <title>The rice annotation project database (RAP-DB): 2008 update.</title>
        <authorList>
            <consortium name="The rice annotation project (RAP)"/>
        </authorList>
    </citation>
    <scope>GENOME REANNOTATION</scope>
    <source>
        <strain evidence="3">cv. Nipponbare</strain>
    </source>
</reference>
<protein>
    <submittedName>
        <fullName evidence="2">Uncharacterized protein</fullName>
    </submittedName>
</protein>
<feature type="region of interest" description="Disordered" evidence="1">
    <location>
        <begin position="1"/>
        <end position="23"/>
    </location>
</feature>
<dbReference type="Proteomes" id="UP000000763">
    <property type="component" value="Chromosome 7"/>
</dbReference>
<dbReference type="EMBL" id="AP004305">
    <property type="protein sequence ID" value="BAC20729.1"/>
    <property type="molecule type" value="Genomic_DNA"/>
</dbReference>
<name>Q8H401_ORYSJ</name>
<accession>Q8H401</accession>
<proteinExistence type="predicted"/>
<evidence type="ECO:0000313" key="2">
    <source>
        <dbReference type="EMBL" id="BAC20729.1"/>
    </source>
</evidence>